<evidence type="ECO:0000313" key="3">
    <source>
        <dbReference type="Proteomes" id="UP000028181"/>
    </source>
</evidence>
<feature type="domain" description="Spore protein YkvP/CgeB glycosyl transferase-like" evidence="1">
    <location>
        <begin position="191"/>
        <end position="328"/>
    </location>
</feature>
<dbReference type="EMBL" id="HG938353">
    <property type="protein sequence ID" value="CDN47382.1"/>
    <property type="molecule type" value="Genomic_DNA"/>
</dbReference>
<dbReference type="SUPFAM" id="SSF53756">
    <property type="entry name" value="UDP-Glycosyltransferase/glycogen phosphorylase"/>
    <property type="match status" value="1"/>
</dbReference>
<evidence type="ECO:0000259" key="1">
    <source>
        <dbReference type="Pfam" id="PF13524"/>
    </source>
</evidence>
<dbReference type="eggNOG" id="COG4641">
    <property type="taxonomic scope" value="Bacteria"/>
</dbReference>
<reference evidence="3" key="1">
    <citation type="journal article" date="2014" name="BMC Genomics">
        <title>Genome sequencing of two Neorhizobium galegae strains reveals a noeT gene responsible for the unusual acetylation of the nodulation factors.</title>
        <authorList>
            <person name="Osterman J."/>
            <person name="Marsh J."/>
            <person name="Laine P.K."/>
            <person name="Zeng Z."/>
            <person name="Alatalo E."/>
            <person name="Sullivan J.T."/>
            <person name="Young J.P."/>
            <person name="Thomas-Oates J."/>
            <person name="Paulin L."/>
            <person name="Lindstrom K."/>
        </authorList>
    </citation>
    <scope>NUCLEOTIDE SEQUENCE [LARGE SCALE GENOMIC DNA]</scope>
    <source>
        <strain evidence="3">HAMBI 540</strain>
    </source>
</reference>
<accession>A0A068SMA1</accession>
<dbReference type="KEGG" id="ngg:RG540_CH11950"/>
<name>A0A068SMA1_NEOGA</name>
<dbReference type="AlphaFoldDB" id="A0A068SMA1"/>
<gene>
    <name evidence="2" type="ORF">RG540_CH11950</name>
</gene>
<keyword evidence="3" id="KW-1185">Reference proteome</keyword>
<protein>
    <submittedName>
        <fullName evidence="2">CgeB family protein</fullName>
    </submittedName>
</protein>
<dbReference type="HOGENOM" id="CLU_067339_0_0_5"/>
<dbReference type="PATRIC" id="fig|1028800.3.peg.1213"/>
<organism evidence="2 3">
    <name type="scientific">Neorhizobium galegae bv. orientalis str. HAMBI 540</name>
    <dbReference type="NCBI Taxonomy" id="1028800"/>
    <lineage>
        <taxon>Bacteria</taxon>
        <taxon>Pseudomonadati</taxon>
        <taxon>Pseudomonadota</taxon>
        <taxon>Alphaproteobacteria</taxon>
        <taxon>Hyphomicrobiales</taxon>
        <taxon>Rhizobiaceae</taxon>
        <taxon>Rhizobium/Agrobacterium group</taxon>
        <taxon>Neorhizobium</taxon>
    </lineage>
</organism>
<dbReference type="Pfam" id="PF13524">
    <property type="entry name" value="Glyco_trans_1_2"/>
    <property type="match status" value="1"/>
</dbReference>
<sequence>MKLLYIGAESGSSLQRATAFGRIGLDVLHLSPYALLPSHWAPWLNRAGGPGIDRLVANGLGRRIGGQRFDFALVDCGDVVGPAALNIIRKAAPIVVNYNADNPYLEPSPERLRWSIFHRALTHYDLVVAVRRNGIEEMMARRGASRIDTIWQSADEVVHRPLSPTLEEKSRWSSDVVFVGTWMPGRGAFMARLIEKGVPLAIHGCRWQRAPEYRLLRPFIRSDHLEGADYTRAIAGAKIGLVLLNGQNADLHTTRSAEIPAIGTAMCAPRTLHHQQLYKGGEEAVFFDGAEGCAEACRRLLADDGRRQTIADAGHRRTFANGTYNEVLARRIVDRVADIKHGGVR</sequence>
<dbReference type="Proteomes" id="UP000028181">
    <property type="component" value="Chromosome I"/>
</dbReference>
<proteinExistence type="predicted"/>
<evidence type="ECO:0000313" key="2">
    <source>
        <dbReference type="EMBL" id="CDN47382.1"/>
    </source>
</evidence>
<dbReference type="InterPro" id="IPR055259">
    <property type="entry name" value="YkvP/CgeB_Glyco_trans-like"/>
</dbReference>